<dbReference type="RefSeq" id="WP_142935080.1">
    <property type="nucleotide sequence ID" value="NZ_ML660172.1"/>
</dbReference>
<sequence length="191" mass="20534">MVKILAFAGSARKDSFNKKLVKVAAQGASEKGAEVTVIDLVDFPMPLFNQDLEAAEGLPEKAREFKKLLIEHDGFLIASPEYNSAFSPLLKNSIDWASRVESDDEPGLLAYRGKYAGIMAASPGGLGGLRGLVFVRMLLNNLGITVIPEQHALGQAFNAFGDDGNLVDEKKRTSVMNIGAKLTEVIGKIKA</sequence>
<dbReference type="InterPro" id="IPR005025">
    <property type="entry name" value="FMN_Rdtase-like_dom"/>
</dbReference>
<comment type="caution">
    <text evidence="4">The sequence shown here is derived from an EMBL/GenBank/DDBJ whole genome shotgun (WGS) entry which is preliminary data.</text>
</comment>
<dbReference type="Gene3D" id="3.40.50.360">
    <property type="match status" value="1"/>
</dbReference>
<comment type="cofactor">
    <cofactor evidence="1">
        <name>FMN</name>
        <dbReference type="ChEBI" id="CHEBI:58210"/>
    </cofactor>
</comment>
<name>A0A545TWE2_9GAMM</name>
<dbReference type="Pfam" id="PF03358">
    <property type="entry name" value="FMN_red"/>
    <property type="match status" value="1"/>
</dbReference>
<organism evidence="4 5">
    <name type="scientific">Aliikangiella coralliicola</name>
    <dbReference type="NCBI Taxonomy" id="2592383"/>
    <lineage>
        <taxon>Bacteria</taxon>
        <taxon>Pseudomonadati</taxon>
        <taxon>Pseudomonadota</taxon>
        <taxon>Gammaproteobacteria</taxon>
        <taxon>Oceanospirillales</taxon>
        <taxon>Pleioneaceae</taxon>
        <taxon>Aliikangiella</taxon>
    </lineage>
</organism>
<dbReference type="EMBL" id="VIKS01000016">
    <property type="protein sequence ID" value="TQV81524.1"/>
    <property type="molecule type" value="Genomic_DNA"/>
</dbReference>
<protein>
    <submittedName>
        <fullName evidence="4">NAD(P)H-dependent oxidoreductase</fullName>
    </submittedName>
</protein>
<keyword evidence="2" id="KW-0285">Flavoprotein</keyword>
<dbReference type="InterPro" id="IPR029039">
    <property type="entry name" value="Flavoprotein-like_sf"/>
</dbReference>
<reference evidence="4 5" key="1">
    <citation type="submission" date="2019-07" db="EMBL/GenBank/DDBJ databases">
        <title>Draft genome for Aliikangiella sp. M105.</title>
        <authorList>
            <person name="Wang G."/>
        </authorList>
    </citation>
    <scope>NUCLEOTIDE SEQUENCE [LARGE SCALE GENOMIC DNA]</scope>
    <source>
        <strain evidence="4 5">M105</strain>
    </source>
</reference>
<dbReference type="AlphaFoldDB" id="A0A545TWE2"/>
<keyword evidence="5" id="KW-1185">Reference proteome</keyword>
<dbReference type="OrthoDB" id="9812295at2"/>
<dbReference type="PANTHER" id="PTHR30543:SF21">
    <property type="entry name" value="NAD(P)H-DEPENDENT FMN REDUCTASE LOT6"/>
    <property type="match status" value="1"/>
</dbReference>
<feature type="domain" description="NADPH-dependent FMN reductase-like" evidence="3">
    <location>
        <begin position="2"/>
        <end position="156"/>
    </location>
</feature>
<dbReference type="SUPFAM" id="SSF52218">
    <property type="entry name" value="Flavoproteins"/>
    <property type="match status" value="1"/>
</dbReference>
<evidence type="ECO:0000256" key="2">
    <source>
        <dbReference type="ARBA" id="ARBA00022643"/>
    </source>
</evidence>
<gene>
    <name evidence="4" type="ORF">FLL46_25585</name>
</gene>
<proteinExistence type="predicted"/>
<evidence type="ECO:0000259" key="3">
    <source>
        <dbReference type="Pfam" id="PF03358"/>
    </source>
</evidence>
<dbReference type="GO" id="GO:0016491">
    <property type="term" value="F:oxidoreductase activity"/>
    <property type="evidence" value="ECO:0007669"/>
    <property type="project" value="InterPro"/>
</dbReference>
<dbReference type="GO" id="GO:0005829">
    <property type="term" value="C:cytosol"/>
    <property type="evidence" value="ECO:0007669"/>
    <property type="project" value="TreeGrafter"/>
</dbReference>
<evidence type="ECO:0000256" key="1">
    <source>
        <dbReference type="ARBA" id="ARBA00001917"/>
    </source>
</evidence>
<dbReference type="GO" id="GO:0010181">
    <property type="term" value="F:FMN binding"/>
    <property type="evidence" value="ECO:0007669"/>
    <property type="project" value="TreeGrafter"/>
</dbReference>
<dbReference type="Proteomes" id="UP000315439">
    <property type="component" value="Unassembled WGS sequence"/>
</dbReference>
<accession>A0A545TWE2</accession>
<dbReference type="PANTHER" id="PTHR30543">
    <property type="entry name" value="CHROMATE REDUCTASE"/>
    <property type="match status" value="1"/>
</dbReference>
<keyword evidence="2" id="KW-0288">FMN</keyword>
<evidence type="ECO:0000313" key="5">
    <source>
        <dbReference type="Proteomes" id="UP000315439"/>
    </source>
</evidence>
<evidence type="ECO:0000313" key="4">
    <source>
        <dbReference type="EMBL" id="TQV81524.1"/>
    </source>
</evidence>
<dbReference type="InterPro" id="IPR050712">
    <property type="entry name" value="NAD(P)H-dep_reductase"/>
</dbReference>